<evidence type="ECO:0000256" key="3">
    <source>
        <dbReference type="ARBA" id="ARBA00022989"/>
    </source>
</evidence>
<dbReference type="InterPro" id="IPR020846">
    <property type="entry name" value="MFS_dom"/>
</dbReference>
<accession>A0A7Z0AAU7</accession>
<feature type="transmembrane region" description="Helical" evidence="5">
    <location>
        <begin position="60"/>
        <end position="80"/>
    </location>
</feature>
<keyword evidence="3 5" id="KW-1133">Transmembrane helix</keyword>
<evidence type="ECO:0000256" key="4">
    <source>
        <dbReference type="ARBA" id="ARBA00023136"/>
    </source>
</evidence>
<evidence type="ECO:0000259" key="6">
    <source>
        <dbReference type="PROSITE" id="PS50850"/>
    </source>
</evidence>
<feature type="transmembrane region" description="Helical" evidence="5">
    <location>
        <begin position="87"/>
        <end position="105"/>
    </location>
</feature>
<dbReference type="InterPro" id="IPR036259">
    <property type="entry name" value="MFS_trans_sf"/>
</dbReference>
<feature type="transmembrane region" description="Helical" evidence="5">
    <location>
        <begin position="404"/>
        <end position="424"/>
    </location>
</feature>
<dbReference type="Proteomes" id="UP000539111">
    <property type="component" value="Unassembled WGS sequence"/>
</dbReference>
<keyword evidence="2 5" id="KW-0812">Transmembrane</keyword>
<feature type="transmembrane region" description="Helical" evidence="5">
    <location>
        <begin position="26"/>
        <end position="48"/>
    </location>
</feature>
<dbReference type="PANTHER" id="PTHR23534:SF1">
    <property type="entry name" value="MAJOR FACILITATOR SUPERFAMILY PROTEIN"/>
    <property type="match status" value="1"/>
</dbReference>
<dbReference type="AlphaFoldDB" id="A0A7Z0AAU7"/>
<organism evidence="7 8">
    <name type="scientific">Spelaeicoccus albus</name>
    <dbReference type="NCBI Taxonomy" id="1280376"/>
    <lineage>
        <taxon>Bacteria</taxon>
        <taxon>Bacillati</taxon>
        <taxon>Actinomycetota</taxon>
        <taxon>Actinomycetes</taxon>
        <taxon>Micrococcales</taxon>
        <taxon>Brevibacteriaceae</taxon>
        <taxon>Spelaeicoccus</taxon>
    </lineage>
</organism>
<dbReference type="SUPFAM" id="SSF103473">
    <property type="entry name" value="MFS general substrate transporter"/>
    <property type="match status" value="1"/>
</dbReference>
<feature type="transmembrane region" description="Helical" evidence="5">
    <location>
        <begin position="380"/>
        <end position="398"/>
    </location>
</feature>
<dbReference type="Gene3D" id="1.20.1250.20">
    <property type="entry name" value="MFS general substrate transporter like domains"/>
    <property type="match status" value="1"/>
</dbReference>
<feature type="domain" description="Major facilitator superfamily (MFS) profile" evidence="6">
    <location>
        <begin position="22"/>
        <end position="423"/>
    </location>
</feature>
<dbReference type="GO" id="GO:0022857">
    <property type="term" value="F:transmembrane transporter activity"/>
    <property type="evidence" value="ECO:0007669"/>
    <property type="project" value="InterPro"/>
</dbReference>
<feature type="transmembrane region" description="Helical" evidence="5">
    <location>
        <begin position="339"/>
        <end position="360"/>
    </location>
</feature>
<feature type="transmembrane region" description="Helical" evidence="5">
    <location>
        <begin position="310"/>
        <end position="327"/>
    </location>
</feature>
<evidence type="ECO:0000313" key="7">
    <source>
        <dbReference type="EMBL" id="NYI66796.1"/>
    </source>
</evidence>
<name>A0A7Z0AAU7_9MICO</name>
<feature type="transmembrane region" description="Helical" evidence="5">
    <location>
        <begin position="277"/>
        <end position="298"/>
    </location>
</feature>
<protein>
    <submittedName>
        <fullName evidence="7">MFS family permease</fullName>
    </submittedName>
</protein>
<keyword evidence="4 5" id="KW-0472">Membrane</keyword>
<evidence type="ECO:0000256" key="2">
    <source>
        <dbReference type="ARBA" id="ARBA00022692"/>
    </source>
</evidence>
<dbReference type="PANTHER" id="PTHR23534">
    <property type="entry name" value="MFS PERMEASE"/>
    <property type="match status" value="1"/>
</dbReference>
<gene>
    <name evidence="7" type="ORF">BJY26_001102</name>
</gene>
<evidence type="ECO:0000256" key="5">
    <source>
        <dbReference type="SAM" id="Phobius"/>
    </source>
</evidence>
<sequence length="426" mass="43649">MSKFTEESGTVTDHGAVHMRANQVRLVIAQLLGGIGIASGVAVGGLLAEQISGTPSAAGFVQTASVLGAGFLAIPLARLAAKRGRNWALAIGFGLGGAGAALVIASAVTTQFWMLLLGMLFVGSGRAANLQARYAATELVDPKAQARAMSIIMWATTVGSILGPNLSEPGSVVGRVVGIDPLSGPFLFSVVAFTCAALVVATLRVRPAPSGRTGQMDDATNAPDPSRKPIGSVAAIRIACHNPDAIFAMVSIVAGQMMMTSVMVMTPIHMSHGGMSLTLIGVVISVHTLGMYGASPLFGFLADKFGPRNISLLSTGIFAVSLVLGGLDAFSTHSEMPRLLIALFLLGFGWSASLIGGSALLNRSVDDDIKIPLQGGVDSLMNFGAAILAALAGPVLALGGFLAVNVMAVCILVPFIFFGVRALARR</sequence>
<proteinExistence type="predicted"/>
<reference evidence="7 8" key="1">
    <citation type="submission" date="2020-07" db="EMBL/GenBank/DDBJ databases">
        <title>Sequencing the genomes of 1000 actinobacteria strains.</title>
        <authorList>
            <person name="Klenk H.-P."/>
        </authorList>
    </citation>
    <scope>NUCLEOTIDE SEQUENCE [LARGE SCALE GENOMIC DNA]</scope>
    <source>
        <strain evidence="7 8">DSM 26341</strain>
    </source>
</reference>
<feature type="transmembrane region" description="Helical" evidence="5">
    <location>
        <begin position="245"/>
        <end position="265"/>
    </location>
</feature>
<comment type="caution">
    <text evidence="7">The sequence shown here is derived from an EMBL/GenBank/DDBJ whole genome shotgun (WGS) entry which is preliminary data.</text>
</comment>
<dbReference type="PROSITE" id="PS50850">
    <property type="entry name" value="MFS"/>
    <property type="match status" value="1"/>
</dbReference>
<comment type="subcellular location">
    <subcellularLocation>
        <location evidence="1">Cell membrane</location>
        <topology evidence="1">Multi-pass membrane protein</topology>
    </subcellularLocation>
</comment>
<evidence type="ECO:0000313" key="8">
    <source>
        <dbReference type="Proteomes" id="UP000539111"/>
    </source>
</evidence>
<dbReference type="InterPro" id="IPR011701">
    <property type="entry name" value="MFS"/>
</dbReference>
<dbReference type="EMBL" id="JACBZP010000001">
    <property type="protein sequence ID" value="NYI66796.1"/>
    <property type="molecule type" value="Genomic_DNA"/>
</dbReference>
<evidence type="ECO:0000256" key="1">
    <source>
        <dbReference type="ARBA" id="ARBA00004651"/>
    </source>
</evidence>
<dbReference type="GO" id="GO:0005886">
    <property type="term" value="C:plasma membrane"/>
    <property type="evidence" value="ECO:0007669"/>
    <property type="project" value="UniProtKB-SubCell"/>
</dbReference>
<dbReference type="RefSeq" id="WP_179426383.1">
    <property type="nucleotide sequence ID" value="NZ_JACBZP010000001.1"/>
</dbReference>
<keyword evidence="8" id="KW-1185">Reference proteome</keyword>
<dbReference type="Pfam" id="PF07690">
    <property type="entry name" value="MFS_1"/>
    <property type="match status" value="1"/>
</dbReference>
<feature type="transmembrane region" description="Helical" evidence="5">
    <location>
        <begin position="186"/>
        <end position="205"/>
    </location>
</feature>